<reference evidence="2" key="1">
    <citation type="submission" date="2021-01" db="EMBL/GenBank/DDBJ databases">
        <authorList>
            <person name="Kaushik A."/>
        </authorList>
    </citation>
    <scope>NUCLEOTIDE SEQUENCE</scope>
    <source>
        <strain evidence="2">Type strain: AG8-Rh-89/</strain>
    </source>
</reference>
<dbReference type="AlphaFoldDB" id="A0A8H3CDR1"/>
<accession>A0A8H3CDR1</accession>
<proteinExistence type="predicted"/>
<feature type="domain" description="CHAT" evidence="1">
    <location>
        <begin position="2"/>
        <end position="276"/>
    </location>
</feature>
<protein>
    <recommendedName>
        <fullName evidence="1">CHAT domain-containing protein</fullName>
    </recommendedName>
</protein>
<name>A0A8H3CDR1_9AGAM</name>
<dbReference type="InterPro" id="IPR024983">
    <property type="entry name" value="CHAT_dom"/>
</dbReference>
<evidence type="ECO:0000259" key="1">
    <source>
        <dbReference type="Pfam" id="PF12770"/>
    </source>
</evidence>
<organism evidence="2 3">
    <name type="scientific">Rhizoctonia solani</name>
    <dbReference type="NCBI Taxonomy" id="456999"/>
    <lineage>
        <taxon>Eukaryota</taxon>
        <taxon>Fungi</taxon>
        <taxon>Dikarya</taxon>
        <taxon>Basidiomycota</taxon>
        <taxon>Agaricomycotina</taxon>
        <taxon>Agaricomycetes</taxon>
        <taxon>Cantharellales</taxon>
        <taxon>Ceratobasidiaceae</taxon>
        <taxon>Rhizoctonia</taxon>
    </lineage>
</organism>
<gene>
    <name evidence="2" type="ORF">RDB_LOCUS74236</name>
</gene>
<sequence length="277" mass="30040">MLWDDVAEPVLRFLGYTGRVLEILPHITWCTTGPLSLLPLHAAGYYDRAGAKLSDFAVSSYTPTLGTLLTNTFPAETVSSVLAVGQQATSGLNPLPGTRQELAYISHHTGQNVRYKQLTDSDATPEAVLNEMEQHQWVHLACHAHQCVSDPRKSGFFLHGGTLDISAITQRSFSNKGLAFLSACQTATGDRKLADEAVHLASGMLISGYPSVIATMWAVGDSDAPFVADKVYGQLLKDGKLNCWDAARALHFAVSELRKEIGDDKIGCWAPFIHMGL</sequence>
<evidence type="ECO:0000313" key="2">
    <source>
        <dbReference type="EMBL" id="CAE6480382.1"/>
    </source>
</evidence>
<dbReference type="EMBL" id="CAJMWZ010003874">
    <property type="protein sequence ID" value="CAE6480382.1"/>
    <property type="molecule type" value="Genomic_DNA"/>
</dbReference>
<dbReference type="Pfam" id="PF12770">
    <property type="entry name" value="CHAT"/>
    <property type="match status" value="1"/>
</dbReference>
<dbReference type="Proteomes" id="UP000663850">
    <property type="component" value="Unassembled WGS sequence"/>
</dbReference>
<evidence type="ECO:0000313" key="3">
    <source>
        <dbReference type="Proteomes" id="UP000663850"/>
    </source>
</evidence>
<comment type="caution">
    <text evidence="2">The sequence shown here is derived from an EMBL/GenBank/DDBJ whole genome shotgun (WGS) entry which is preliminary data.</text>
</comment>